<dbReference type="InterPro" id="IPR006652">
    <property type="entry name" value="Kelch_1"/>
</dbReference>
<dbReference type="InterPro" id="IPR015915">
    <property type="entry name" value="Kelch-typ_b-propeller"/>
</dbReference>
<dbReference type="Gene3D" id="2.120.10.80">
    <property type="entry name" value="Kelch-type beta propeller"/>
    <property type="match status" value="1"/>
</dbReference>
<dbReference type="SMART" id="SM00612">
    <property type="entry name" value="Kelch"/>
    <property type="match status" value="6"/>
</dbReference>
<evidence type="ECO:0000256" key="2">
    <source>
        <dbReference type="ARBA" id="ARBA00022737"/>
    </source>
</evidence>
<dbReference type="InterPro" id="IPR037293">
    <property type="entry name" value="Gal_Oxidase_central_sf"/>
</dbReference>
<evidence type="ECO:0000313" key="5">
    <source>
        <dbReference type="Proteomes" id="UP000007264"/>
    </source>
</evidence>
<sequence length="534" mass="54128">MRCRLSLLFTLLAITGSNIIPGLAGSTEAIARAAFDKSVSDVITAKKGILNATETALGDVANAAIKIVTKGGLVFINFVTRITTFSVNNFTSPYQQQYIDGIKAVSPLIFQVTINSVLPGSVLVNTTVTTPANNTANVTDAAAAGFNQTLPADIFGQPTVTGVTVTAAAAPVPPPPPGPPLAAGGLFIDVVAGRITVLNSSELYSQAGRSWLPTGKLITARYAFSMLRLSPGSALALGGAELMPDNSAVNLDSSELYSAASGTWAATGNLNVPRVGPETVLLQDGRALTAGGQVSTANSGGTVYLDSAELYNPVTGAWAVTGAMAAARAGFQTATLSTGDVLAAGGTTTGFGTLSSSEIYSPSTGLWSPTGALTSPRVSFSMVLLQNGNLLAAGGVNGATTLASTEVYNPFSGTWTSTGPMTTPRGSFQMVGLPNGNVLAAGGSSNSNDINGELASAEIYDVATGTWTATGSMATKRSNFQMVLLADGTVVAAGGIVQSPTYTASSEIYDPASGTWSTTGSLGQARAFFQMVAL</sequence>
<dbReference type="KEGG" id="csl:COCSUDRAFT_42202"/>
<dbReference type="EMBL" id="AGSI01000008">
    <property type="protein sequence ID" value="EIE23307.1"/>
    <property type="molecule type" value="Genomic_DNA"/>
</dbReference>
<dbReference type="AlphaFoldDB" id="I0YY38"/>
<keyword evidence="3" id="KW-0732">Signal</keyword>
<name>I0YY38_COCSC</name>
<reference evidence="4 5" key="1">
    <citation type="journal article" date="2012" name="Genome Biol.">
        <title>The genome of the polar eukaryotic microalga coccomyxa subellipsoidea reveals traits of cold adaptation.</title>
        <authorList>
            <person name="Blanc G."/>
            <person name="Agarkova I."/>
            <person name="Grimwood J."/>
            <person name="Kuo A."/>
            <person name="Brueggeman A."/>
            <person name="Dunigan D."/>
            <person name="Gurnon J."/>
            <person name="Ladunga I."/>
            <person name="Lindquist E."/>
            <person name="Lucas S."/>
            <person name="Pangilinan J."/>
            <person name="Proschold T."/>
            <person name="Salamov A."/>
            <person name="Schmutz J."/>
            <person name="Weeks D."/>
            <person name="Yamada T."/>
            <person name="Claverie J.M."/>
            <person name="Grigoriev I."/>
            <person name="Van Etten J."/>
            <person name="Lomsadze A."/>
            <person name="Borodovsky M."/>
        </authorList>
    </citation>
    <scope>NUCLEOTIDE SEQUENCE [LARGE SCALE GENOMIC DNA]</scope>
    <source>
        <strain evidence="4 5">C-169</strain>
    </source>
</reference>
<comment type="caution">
    <text evidence="4">The sequence shown here is derived from an EMBL/GenBank/DDBJ whole genome shotgun (WGS) entry which is preliminary data.</text>
</comment>
<dbReference type="PANTHER" id="PTHR46344">
    <property type="entry name" value="OS02G0202900 PROTEIN"/>
    <property type="match status" value="1"/>
</dbReference>
<feature type="signal peptide" evidence="3">
    <location>
        <begin position="1"/>
        <end position="24"/>
    </location>
</feature>
<keyword evidence="2" id="KW-0677">Repeat</keyword>
<dbReference type="OrthoDB" id="523959at2759"/>
<evidence type="ECO:0000313" key="4">
    <source>
        <dbReference type="EMBL" id="EIE23307.1"/>
    </source>
</evidence>
<keyword evidence="5" id="KW-1185">Reference proteome</keyword>
<dbReference type="STRING" id="574566.I0YY38"/>
<feature type="chain" id="PRO_5003636769" evidence="3">
    <location>
        <begin position="25"/>
        <end position="534"/>
    </location>
</feature>
<dbReference type="SUPFAM" id="SSF117281">
    <property type="entry name" value="Kelch motif"/>
    <property type="match status" value="2"/>
</dbReference>
<dbReference type="GeneID" id="17041295"/>
<keyword evidence="1" id="KW-0880">Kelch repeat</keyword>
<protein>
    <submittedName>
        <fullName evidence="4">Galactose oxidase</fullName>
    </submittedName>
</protein>
<dbReference type="Pfam" id="PF01344">
    <property type="entry name" value="Kelch_1"/>
    <property type="match status" value="2"/>
</dbReference>
<dbReference type="PANTHER" id="PTHR46344:SF27">
    <property type="entry name" value="KELCH REPEAT SUPERFAMILY PROTEIN"/>
    <property type="match status" value="1"/>
</dbReference>
<proteinExistence type="predicted"/>
<dbReference type="RefSeq" id="XP_005647851.1">
    <property type="nucleotide sequence ID" value="XM_005647794.1"/>
</dbReference>
<evidence type="ECO:0000256" key="1">
    <source>
        <dbReference type="ARBA" id="ARBA00022441"/>
    </source>
</evidence>
<organism evidence="4 5">
    <name type="scientific">Coccomyxa subellipsoidea (strain C-169)</name>
    <name type="common">Green microalga</name>
    <dbReference type="NCBI Taxonomy" id="574566"/>
    <lineage>
        <taxon>Eukaryota</taxon>
        <taxon>Viridiplantae</taxon>
        <taxon>Chlorophyta</taxon>
        <taxon>core chlorophytes</taxon>
        <taxon>Trebouxiophyceae</taxon>
        <taxon>Trebouxiophyceae incertae sedis</taxon>
        <taxon>Coccomyxaceae</taxon>
        <taxon>Coccomyxa</taxon>
        <taxon>Coccomyxa subellipsoidea</taxon>
    </lineage>
</organism>
<accession>I0YY38</accession>
<evidence type="ECO:0000256" key="3">
    <source>
        <dbReference type="SAM" id="SignalP"/>
    </source>
</evidence>
<gene>
    <name evidence="4" type="ORF">COCSUDRAFT_42202</name>
</gene>
<dbReference type="Gene3D" id="2.130.10.80">
    <property type="entry name" value="Galactose oxidase/kelch, beta-propeller"/>
    <property type="match status" value="2"/>
</dbReference>
<dbReference type="eggNOG" id="KOG4441">
    <property type="taxonomic scope" value="Eukaryota"/>
</dbReference>
<dbReference type="Proteomes" id="UP000007264">
    <property type="component" value="Unassembled WGS sequence"/>
</dbReference>